<feature type="compositionally biased region" description="Basic and acidic residues" evidence="1">
    <location>
        <begin position="62"/>
        <end position="75"/>
    </location>
</feature>
<comment type="caution">
    <text evidence="2">The sequence shown here is derived from an EMBL/GenBank/DDBJ whole genome shotgun (WGS) entry which is preliminary data.</text>
</comment>
<evidence type="ECO:0000313" key="2">
    <source>
        <dbReference type="EMBL" id="KAF3543272.1"/>
    </source>
</evidence>
<accession>A0ABQ7BWD9</accession>
<gene>
    <name evidence="2" type="ORF">DY000_02007104</name>
</gene>
<dbReference type="EMBL" id="QGKV02000832">
    <property type="protein sequence ID" value="KAF3543272.1"/>
    <property type="molecule type" value="Genomic_DNA"/>
</dbReference>
<protein>
    <submittedName>
        <fullName evidence="2">Uncharacterized protein</fullName>
    </submittedName>
</protein>
<sequence>MFPTFKKKSEEQEKLIVSLAKHVETLTARTRAILPHGATKLRGRRLYFATPLDRPGSTQDNPTREKNLTSDQSDHSDEDADVHPRRTRSRANWLDSSFEKPMT</sequence>
<evidence type="ECO:0000313" key="3">
    <source>
        <dbReference type="Proteomes" id="UP000266723"/>
    </source>
</evidence>
<name>A0ABQ7BWD9_BRACR</name>
<dbReference type="Proteomes" id="UP000266723">
    <property type="component" value="Unassembled WGS sequence"/>
</dbReference>
<feature type="region of interest" description="Disordered" evidence="1">
    <location>
        <begin position="50"/>
        <end position="103"/>
    </location>
</feature>
<proteinExistence type="predicted"/>
<reference evidence="2 3" key="1">
    <citation type="journal article" date="2020" name="BMC Genomics">
        <title>Intraspecific diversification of the crop wild relative Brassica cretica Lam. using demographic model selection.</title>
        <authorList>
            <person name="Kioukis A."/>
            <person name="Michalopoulou V.A."/>
            <person name="Briers L."/>
            <person name="Pirintsos S."/>
            <person name="Studholme D.J."/>
            <person name="Pavlidis P."/>
            <person name="Sarris P.F."/>
        </authorList>
    </citation>
    <scope>NUCLEOTIDE SEQUENCE [LARGE SCALE GENOMIC DNA]</scope>
    <source>
        <strain evidence="3">cv. PFS-1207/04</strain>
    </source>
</reference>
<organism evidence="2 3">
    <name type="scientific">Brassica cretica</name>
    <name type="common">Mustard</name>
    <dbReference type="NCBI Taxonomy" id="69181"/>
    <lineage>
        <taxon>Eukaryota</taxon>
        <taxon>Viridiplantae</taxon>
        <taxon>Streptophyta</taxon>
        <taxon>Embryophyta</taxon>
        <taxon>Tracheophyta</taxon>
        <taxon>Spermatophyta</taxon>
        <taxon>Magnoliopsida</taxon>
        <taxon>eudicotyledons</taxon>
        <taxon>Gunneridae</taxon>
        <taxon>Pentapetalae</taxon>
        <taxon>rosids</taxon>
        <taxon>malvids</taxon>
        <taxon>Brassicales</taxon>
        <taxon>Brassicaceae</taxon>
        <taxon>Brassiceae</taxon>
        <taxon>Brassica</taxon>
    </lineage>
</organism>
<evidence type="ECO:0000256" key="1">
    <source>
        <dbReference type="SAM" id="MobiDB-lite"/>
    </source>
</evidence>
<keyword evidence="3" id="KW-1185">Reference proteome</keyword>